<evidence type="ECO:0000256" key="4">
    <source>
        <dbReference type="ARBA" id="ARBA00022927"/>
    </source>
</evidence>
<evidence type="ECO:0000256" key="6">
    <source>
        <dbReference type="SAM" id="MobiDB-lite"/>
    </source>
</evidence>
<dbReference type="AlphaFoldDB" id="A0AAD5XW33"/>
<gene>
    <name evidence="8" type="primary">VPS35</name>
    <name evidence="8" type="ORF">HK099_003793</name>
</gene>
<sequence length="1182" mass="133655">MIGFCIIARLSIAILTITKYENISTQNGVCSTILIEKYNILEKGSEMLYSLVMAALIVMGLKKSIKIDLTFYTFIKKLIKDQTVVVVVTAILDLIYLIVVFTSKDPKSLSMANNIVNLSYPLFLILYISMSISGTHLIKSLETTDSEDQAKVLDESLSIVKVQSFHMKRCLDNFKLMDALKHCSTMLSELRTSSLTPKTYYELYMAIFDELRFLTTYLYDAHISNKHHLSDLYELVQYAGNIVPRLYLMITVGSVYMRVSKESIGSKNSKAVSNPNRHGLQSYDKNDEKNIQSSPEKASDMLKDENDDEVPPIKELMRDMLEMSRGVQHPTRGLFLRYYLSGMTRDYLPDGVIDGPHGTINDSIHFILQNFIEMNKLWVRLQHQGHSREKFRREQERKELRLLVGSNLVRLSQLESLDLAVYQNLVLPSILEEIVNCKDVIAQDYLMEVIIQVFPDDFHLKTLDPFLSATAQLQRNVNIKQIVISLIDRFSNFALRAREEQRLKLKNENEKLNTIEDDKSPITLKNISNGGEGSPSSTAGGIPNDVQLFDVFWHQITELVKARPEFSIQYIIALLGSLINLSLNCYPEHLEYVDNVLLFAKQKFLEAKNSNSPDINSSETRISLSHLLLSPINVYKGDTISSFLNFPSSSTKRTESSTLAGNYTDLLFLQPYSLRREVSHALCSALLTSSASGFRISSIDGINLLFGELLSCLIREQNDGGLFGQKITDISSLQKESGPKYEPKVISNDSNLDWGEVVQEQGMIARLVHLIESFDENGIVAEKELDQDFMLLSAARKHFSEGGDVRIRFTLPPLIIASIKLARKYGSLRQDSLVSEDDSSITPKLQALYKFIHQTITALLKARENFELEEDNNTTSLFGETNENFNKAISGVNKIGSDLMSPPEISLRMFLLAAQSANETGFEELSYEFFVQAFTIYEESISESKSQNAAITLIIGTMQNTFCFGYENYLTLITKCLVHSSRLLKRVDQCRGQILVSHLYWCEDEINSNNKITNTGSRPENKPGYKDGKKVLECLQKSLKIADSMMDRLVSVELFIEVLERCVWFFENKNEFITMKYINSLIELIETNLAAMPVTSPTTTTSSSNNATLGGVQHHTGLDFNSIGPLNSTSSFNFENSVNNNNISDSIRKYFKNVVRSIEIKKEEDIKNGVGGFSRWADFEGI</sequence>
<evidence type="ECO:0000256" key="3">
    <source>
        <dbReference type="ARBA" id="ARBA00022448"/>
    </source>
</evidence>
<evidence type="ECO:0000256" key="1">
    <source>
        <dbReference type="ARBA" id="ARBA00004170"/>
    </source>
</evidence>
<comment type="similarity">
    <text evidence="2">Belongs to the VPS35 family.</text>
</comment>
<keyword evidence="7" id="KW-1133">Transmembrane helix</keyword>
<dbReference type="InterPro" id="IPR005378">
    <property type="entry name" value="Vps35"/>
</dbReference>
<feature type="transmembrane region" description="Helical" evidence="7">
    <location>
        <begin position="115"/>
        <end position="138"/>
    </location>
</feature>
<dbReference type="PANTHER" id="PTHR11099:SF0">
    <property type="entry name" value="VACUOLAR PROTEIN SORTING-ASSOCIATED PROTEIN 35"/>
    <property type="match status" value="1"/>
</dbReference>
<evidence type="ECO:0000256" key="7">
    <source>
        <dbReference type="SAM" id="Phobius"/>
    </source>
</evidence>
<reference evidence="8" key="1">
    <citation type="submission" date="2020-05" db="EMBL/GenBank/DDBJ databases">
        <title>Phylogenomic resolution of chytrid fungi.</title>
        <authorList>
            <person name="Stajich J.E."/>
            <person name="Amses K."/>
            <person name="Simmons R."/>
            <person name="Seto K."/>
            <person name="Myers J."/>
            <person name="Bonds A."/>
            <person name="Quandt C.A."/>
            <person name="Barry K."/>
            <person name="Liu P."/>
            <person name="Grigoriev I."/>
            <person name="Longcore J.E."/>
            <person name="James T.Y."/>
        </authorList>
    </citation>
    <scope>NUCLEOTIDE SEQUENCE</scope>
    <source>
        <strain evidence="8">JEL0476</strain>
    </source>
</reference>
<feature type="transmembrane region" description="Helical" evidence="7">
    <location>
        <begin position="85"/>
        <end position="103"/>
    </location>
</feature>
<dbReference type="PANTHER" id="PTHR11099">
    <property type="entry name" value="VACUOLAR SORTING PROTEIN 35"/>
    <property type="match status" value="1"/>
</dbReference>
<keyword evidence="3" id="KW-0813">Transport</keyword>
<keyword evidence="5 7" id="KW-0472">Membrane</keyword>
<organism evidence="8 9">
    <name type="scientific">Clydaea vesicula</name>
    <dbReference type="NCBI Taxonomy" id="447962"/>
    <lineage>
        <taxon>Eukaryota</taxon>
        <taxon>Fungi</taxon>
        <taxon>Fungi incertae sedis</taxon>
        <taxon>Chytridiomycota</taxon>
        <taxon>Chytridiomycota incertae sedis</taxon>
        <taxon>Chytridiomycetes</taxon>
        <taxon>Lobulomycetales</taxon>
        <taxon>Lobulomycetaceae</taxon>
        <taxon>Clydaea</taxon>
    </lineage>
</organism>
<proteinExistence type="inferred from homology"/>
<dbReference type="Pfam" id="PF03635">
    <property type="entry name" value="Vps35"/>
    <property type="match status" value="2"/>
</dbReference>
<evidence type="ECO:0000256" key="2">
    <source>
        <dbReference type="ARBA" id="ARBA00006536"/>
    </source>
</evidence>
<dbReference type="GO" id="GO:0005829">
    <property type="term" value="C:cytosol"/>
    <property type="evidence" value="ECO:0007669"/>
    <property type="project" value="GOC"/>
</dbReference>
<accession>A0AAD5XW33</accession>
<comment type="subcellular location">
    <subcellularLocation>
        <location evidence="1">Membrane</location>
        <topology evidence="1">Peripheral membrane protein</topology>
    </subcellularLocation>
</comment>
<dbReference type="GO" id="GO:0006886">
    <property type="term" value="P:intracellular protein transport"/>
    <property type="evidence" value="ECO:0007669"/>
    <property type="project" value="TreeGrafter"/>
</dbReference>
<dbReference type="Gene3D" id="1.25.40.660">
    <property type="entry name" value="Vacuolar protein sorting-associated protein 35, helical subcomplex Vps35-C"/>
    <property type="match status" value="1"/>
</dbReference>
<evidence type="ECO:0000313" key="8">
    <source>
        <dbReference type="EMBL" id="KAJ3221076.1"/>
    </source>
</evidence>
<keyword evidence="9" id="KW-1185">Reference proteome</keyword>
<name>A0AAD5XW33_9FUNG</name>
<dbReference type="Proteomes" id="UP001211065">
    <property type="component" value="Unassembled WGS sequence"/>
</dbReference>
<dbReference type="EMBL" id="JADGJW010000253">
    <property type="protein sequence ID" value="KAJ3221076.1"/>
    <property type="molecule type" value="Genomic_DNA"/>
</dbReference>
<comment type="caution">
    <text evidence="8">The sequence shown here is derived from an EMBL/GenBank/DDBJ whole genome shotgun (WGS) entry which is preliminary data.</text>
</comment>
<dbReference type="GO" id="GO:0005770">
    <property type="term" value="C:late endosome"/>
    <property type="evidence" value="ECO:0007669"/>
    <property type="project" value="TreeGrafter"/>
</dbReference>
<protein>
    <submittedName>
        <fullName evidence="8">Vacuolar protein sorting-associated protein 35</fullName>
    </submittedName>
</protein>
<dbReference type="GO" id="GO:0030906">
    <property type="term" value="C:retromer, cargo-selective complex"/>
    <property type="evidence" value="ECO:0007669"/>
    <property type="project" value="InterPro"/>
</dbReference>
<keyword evidence="4" id="KW-0653">Protein transport</keyword>
<feature type="region of interest" description="Disordered" evidence="6">
    <location>
        <begin position="266"/>
        <end position="307"/>
    </location>
</feature>
<feature type="compositionally biased region" description="Polar residues" evidence="6">
    <location>
        <begin position="266"/>
        <end position="276"/>
    </location>
</feature>
<keyword evidence="7" id="KW-0812">Transmembrane</keyword>
<evidence type="ECO:0000256" key="5">
    <source>
        <dbReference type="ARBA" id="ARBA00023136"/>
    </source>
</evidence>
<dbReference type="InterPro" id="IPR042491">
    <property type="entry name" value="Vps35_C"/>
</dbReference>
<evidence type="ECO:0000313" key="9">
    <source>
        <dbReference type="Proteomes" id="UP001211065"/>
    </source>
</evidence>
<dbReference type="GO" id="GO:0042147">
    <property type="term" value="P:retrograde transport, endosome to Golgi"/>
    <property type="evidence" value="ECO:0007669"/>
    <property type="project" value="InterPro"/>
</dbReference>